<reference evidence="1" key="1">
    <citation type="submission" date="2020-04" db="EMBL/GenBank/DDBJ databases">
        <authorList>
            <person name="Chiriac C."/>
            <person name="Salcher M."/>
            <person name="Ghai R."/>
            <person name="Kavagutti S V."/>
        </authorList>
    </citation>
    <scope>NUCLEOTIDE SEQUENCE</scope>
</reference>
<accession>A0A6J5LCR3</accession>
<dbReference type="InterPro" id="IPR048683">
    <property type="entry name" value="Sf6_terminase"/>
</dbReference>
<protein>
    <recommendedName>
        <fullName evidence="2">Terminase small subunit</fullName>
    </recommendedName>
</protein>
<proteinExistence type="predicted"/>
<dbReference type="EMBL" id="LR796248">
    <property type="protein sequence ID" value="CAB4130730.1"/>
    <property type="molecule type" value="Genomic_DNA"/>
</dbReference>
<sequence length="133" mass="15129">MGRPSDYRPEMADRICEELASGKHLHMICKEDWAPGERTVYQWLDKNPAFAQMYAHARERQQEVFAAQVIAIADTERDTAKARNMMDARKWYAARVAPRKWGDRIEVDAKVETTGGASEALMAFLAAVEAKKQ</sequence>
<evidence type="ECO:0000313" key="1">
    <source>
        <dbReference type="EMBL" id="CAB4130730.1"/>
    </source>
</evidence>
<gene>
    <name evidence="1" type="ORF">UFOVP122_23</name>
</gene>
<dbReference type="Gene3D" id="1.10.10.60">
    <property type="entry name" value="Homeodomain-like"/>
    <property type="match status" value="1"/>
</dbReference>
<evidence type="ECO:0008006" key="2">
    <source>
        <dbReference type="Google" id="ProtNLM"/>
    </source>
</evidence>
<dbReference type="Pfam" id="PF20901">
    <property type="entry name" value="Sf6_terminase"/>
    <property type="match status" value="1"/>
</dbReference>
<name>A0A6J5LCR3_9CAUD</name>
<organism evidence="1">
    <name type="scientific">uncultured Caudovirales phage</name>
    <dbReference type="NCBI Taxonomy" id="2100421"/>
    <lineage>
        <taxon>Viruses</taxon>
        <taxon>Duplodnaviria</taxon>
        <taxon>Heunggongvirae</taxon>
        <taxon>Uroviricota</taxon>
        <taxon>Caudoviricetes</taxon>
        <taxon>Peduoviridae</taxon>
        <taxon>Maltschvirus</taxon>
        <taxon>Maltschvirus maltsch</taxon>
    </lineage>
</organism>